<proteinExistence type="predicted"/>
<evidence type="ECO:0000256" key="5">
    <source>
        <dbReference type="SAM" id="Phobius"/>
    </source>
</evidence>
<feature type="chain" id="PRO_5031068612" description="EGF-like domain-containing protein" evidence="6">
    <location>
        <begin position="24"/>
        <end position="420"/>
    </location>
</feature>
<sequence>MSVERKWMLLAVVLLAAPQGARSQNTANLVCAPGQNCTNGAALVCTAPVLNSIFESYVTNPSVSICRCANETFAGPNCDTACPGGHSRPCNLNGECKYEDATCVCDTGWVGDQCDQPCPVARSQVCGGKGTCVSDGTKATCSCNFGWRGDICELECAGTAARPCRGRGTCEVDATCTCQGGWRGADCSQECPGSSLFPCNLNGKCTLEATCECDPLYRGFSCEFKCPSVRDIPCGGRGVCNASGTCNCNKGFRGVDCMRECAGGVQNPCSGHGECLEDASCRCSDGWSGPGCTEVCPGGLGNPCSGHGACLSTATGSSCRCEEGNGTGVLLRYAGDDCSIPVYNPVLKATEYSNLNESDFRPLIIQRTNVAFSTVSPLLVFIAMMAVIFSRLFTQITEARQAEIDAINQQIDKLSKPLEE</sequence>
<dbReference type="PROSITE" id="PS50026">
    <property type="entry name" value="EGF_3"/>
    <property type="match status" value="2"/>
</dbReference>
<dbReference type="PANTHER" id="PTHR11219:SF69">
    <property type="entry name" value="TENEURIN-A"/>
    <property type="match status" value="1"/>
</dbReference>
<gene>
    <name evidence="8" type="ORF">HAND00432_LOCUS13241</name>
</gene>
<keyword evidence="1 4" id="KW-0245">EGF-like domain</keyword>
<feature type="signal peptide" evidence="6">
    <location>
        <begin position="1"/>
        <end position="23"/>
    </location>
</feature>
<evidence type="ECO:0000313" key="8">
    <source>
        <dbReference type="EMBL" id="CAD8958702.1"/>
    </source>
</evidence>
<comment type="caution">
    <text evidence="4">Lacks conserved residue(s) required for the propagation of feature annotation.</text>
</comment>
<keyword evidence="2" id="KW-0677">Repeat</keyword>
<evidence type="ECO:0000256" key="6">
    <source>
        <dbReference type="SAM" id="SignalP"/>
    </source>
</evidence>
<evidence type="ECO:0000259" key="7">
    <source>
        <dbReference type="PROSITE" id="PS50026"/>
    </source>
</evidence>
<keyword evidence="5" id="KW-0472">Membrane</keyword>
<evidence type="ECO:0000256" key="1">
    <source>
        <dbReference type="ARBA" id="ARBA00022536"/>
    </source>
</evidence>
<dbReference type="SMART" id="SM00181">
    <property type="entry name" value="EGF"/>
    <property type="match status" value="7"/>
</dbReference>
<keyword evidence="5" id="KW-0812">Transmembrane</keyword>
<evidence type="ECO:0000256" key="4">
    <source>
        <dbReference type="PROSITE-ProRule" id="PRU00076"/>
    </source>
</evidence>
<dbReference type="Gene3D" id="2.10.25.10">
    <property type="entry name" value="Laminin"/>
    <property type="match status" value="3"/>
</dbReference>
<evidence type="ECO:0000256" key="2">
    <source>
        <dbReference type="ARBA" id="ARBA00022737"/>
    </source>
</evidence>
<feature type="disulfide bond" evidence="4">
    <location>
        <begin position="178"/>
        <end position="187"/>
    </location>
</feature>
<accession>A0A7S1DVG3</accession>
<dbReference type="SUPFAM" id="SSF57196">
    <property type="entry name" value="EGF/Laminin"/>
    <property type="match status" value="1"/>
</dbReference>
<keyword evidence="5" id="KW-1133">Transmembrane helix</keyword>
<organism evidence="8">
    <name type="scientific">Hemiselmis andersenii</name>
    <name type="common">Cryptophyte alga</name>
    <dbReference type="NCBI Taxonomy" id="464988"/>
    <lineage>
        <taxon>Eukaryota</taxon>
        <taxon>Cryptophyceae</taxon>
        <taxon>Cryptomonadales</taxon>
        <taxon>Hemiselmidaceae</taxon>
        <taxon>Hemiselmis</taxon>
    </lineage>
</organism>
<protein>
    <recommendedName>
        <fullName evidence="7">EGF-like domain-containing protein</fullName>
    </recommendedName>
</protein>
<keyword evidence="6" id="KW-0732">Signal</keyword>
<dbReference type="InterPro" id="IPR051216">
    <property type="entry name" value="Teneurin"/>
</dbReference>
<dbReference type="PANTHER" id="PTHR11219">
    <property type="entry name" value="TENEURIN AND N-ACETYLGLUCOSAMINE-1-PHOSPHODIESTER ALPHA-N-ACETYLGLUCOSAMINIDASE"/>
    <property type="match status" value="1"/>
</dbReference>
<dbReference type="EMBL" id="HBFX01021741">
    <property type="protein sequence ID" value="CAD8958702.1"/>
    <property type="molecule type" value="Transcribed_RNA"/>
</dbReference>
<feature type="transmembrane region" description="Helical" evidence="5">
    <location>
        <begin position="370"/>
        <end position="393"/>
    </location>
</feature>
<feature type="domain" description="EGF-like" evidence="7">
    <location>
        <begin position="153"/>
        <end position="188"/>
    </location>
</feature>
<dbReference type="PROSITE" id="PS00022">
    <property type="entry name" value="EGF_1"/>
    <property type="match status" value="2"/>
</dbReference>
<name>A0A7S1DVG3_HEMAN</name>
<dbReference type="AlphaFoldDB" id="A0A7S1DVG3"/>
<feature type="disulfide bond" evidence="4">
    <location>
        <begin position="283"/>
        <end position="292"/>
    </location>
</feature>
<feature type="domain" description="EGF-like" evidence="7">
    <location>
        <begin position="258"/>
        <end position="293"/>
    </location>
</feature>
<keyword evidence="3 4" id="KW-1015">Disulfide bond</keyword>
<dbReference type="InterPro" id="IPR000742">
    <property type="entry name" value="EGF"/>
</dbReference>
<reference evidence="8" key="1">
    <citation type="submission" date="2021-01" db="EMBL/GenBank/DDBJ databases">
        <authorList>
            <person name="Corre E."/>
            <person name="Pelletier E."/>
            <person name="Niang G."/>
            <person name="Scheremetjew M."/>
            <person name="Finn R."/>
            <person name="Kale V."/>
            <person name="Holt S."/>
            <person name="Cochrane G."/>
            <person name="Meng A."/>
            <person name="Brown T."/>
            <person name="Cohen L."/>
        </authorList>
    </citation>
    <scope>NUCLEOTIDE SEQUENCE</scope>
    <source>
        <strain evidence="8">CCMP644</strain>
    </source>
</reference>
<dbReference type="Pfam" id="PF23106">
    <property type="entry name" value="EGF_Teneurin"/>
    <property type="match status" value="3"/>
</dbReference>
<evidence type="ECO:0000256" key="3">
    <source>
        <dbReference type="ARBA" id="ARBA00023157"/>
    </source>
</evidence>